<dbReference type="EC" id="4.2.1.8" evidence="7"/>
<organism evidence="11 12">
    <name type="scientific">Haloarcula nitratireducens</name>
    <dbReference type="NCBI Taxonomy" id="2487749"/>
    <lineage>
        <taxon>Archaea</taxon>
        <taxon>Methanobacteriati</taxon>
        <taxon>Methanobacteriota</taxon>
        <taxon>Stenosarchaea group</taxon>
        <taxon>Halobacteria</taxon>
        <taxon>Halobacteriales</taxon>
        <taxon>Haloarculaceae</taxon>
        <taxon>Haloarcula</taxon>
    </lineage>
</organism>
<sequence length="337" mass="37952">MRVGIGHVRQPDEERLRLFKQLGVNDISLEFSTAPQMLTMNGFYKQKHEEKSVIESEEEGPLFPKLVQVRRWIEEEGLRLAAIEGFPGCSTEPVMYGREGSDSELERLKQAVRAVGRAGIPVLGYDWSPKGVGRTSVGKKWRGDAKVTAFETRDLGKSTEERSALSADELWRNYERFLKEILPVAEEVGVKLALHPNDPPISDFDGTPLVHTTIDDFNRTMDLVESPNHGINLGLGTWSASTENVFDVIERFGKRDEIFYVHFRDVQGTVPSFHETFVDQGNYDTFEVLRALKAVEYDGILIPDHVPQVAGDTDWGHRSRSFAVGYLRAALESIADD</sequence>
<keyword evidence="8" id="KW-0408">Iron</keyword>
<dbReference type="GO" id="GO:0008198">
    <property type="term" value="F:ferrous iron binding"/>
    <property type="evidence" value="ECO:0007669"/>
    <property type="project" value="TreeGrafter"/>
</dbReference>
<dbReference type="GO" id="GO:0042840">
    <property type="term" value="P:D-glucuronate catabolic process"/>
    <property type="evidence" value="ECO:0007669"/>
    <property type="project" value="TreeGrafter"/>
</dbReference>
<evidence type="ECO:0000256" key="5">
    <source>
        <dbReference type="ARBA" id="ARBA00004892"/>
    </source>
</evidence>
<keyword evidence="12" id="KW-1185">Reference proteome</keyword>
<dbReference type="PANTHER" id="PTHR30387:SF2">
    <property type="entry name" value="MANNONATE DEHYDRATASE"/>
    <property type="match status" value="1"/>
</dbReference>
<comment type="cofactor">
    <cofactor evidence="2">
        <name>Mn(2+)</name>
        <dbReference type="ChEBI" id="CHEBI:29035"/>
    </cofactor>
</comment>
<evidence type="ECO:0000256" key="2">
    <source>
        <dbReference type="ARBA" id="ARBA00001936"/>
    </source>
</evidence>
<evidence type="ECO:0000256" key="3">
    <source>
        <dbReference type="ARBA" id="ARBA00001954"/>
    </source>
</evidence>
<comment type="similarity">
    <text evidence="6">Belongs to the mannonate dehydratase family.</text>
</comment>
<comment type="catalytic activity">
    <reaction evidence="1">
        <text>D-mannonate = 2-dehydro-3-deoxy-D-gluconate + H2O</text>
        <dbReference type="Rhea" id="RHEA:20097"/>
        <dbReference type="ChEBI" id="CHEBI:15377"/>
        <dbReference type="ChEBI" id="CHEBI:17767"/>
        <dbReference type="ChEBI" id="CHEBI:57990"/>
        <dbReference type="EC" id="4.2.1.8"/>
    </reaction>
</comment>
<proteinExistence type="inferred from homology"/>
<gene>
    <name evidence="11" type="ORF">EGH23_18940</name>
</gene>
<dbReference type="EMBL" id="RKLT01000012">
    <property type="protein sequence ID" value="MBX0296959.1"/>
    <property type="molecule type" value="Genomic_DNA"/>
</dbReference>
<evidence type="ECO:0000256" key="6">
    <source>
        <dbReference type="ARBA" id="ARBA00007389"/>
    </source>
</evidence>
<name>A0AAW4PGB1_9EURY</name>
<keyword evidence="9" id="KW-0464">Manganese</keyword>
<dbReference type="GO" id="GO:0008927">
    <property type="term" value="F:mannonate dehydratase activity"/>
    <property type="evidence" value="ECO:0007669"/>
    <property type="project" value="UniProtKB-EC"/>
</dbReference>
<comment type="cofactor">
    <cofactor evidence="3">
        <name>Fe(2+)</name>
        <dbReference type="ChEBI" id="CHEBI:29033"/>
    </cofactor>
</comment>
<comment type="pathway">
    <text evidence="5">Carbohydrate metabolism; pentose and glucuronate interconversion.</text>
</comment>
<evidence type="ECO:0000313" key="12">
    <source>
        <dbReference type="Proteomes" id="UP001430455"/>
    </source>
</evidence>
<dbReference type="Proteomes" id="UP001430455">
    <property type="component" value="Unassembled WGS sequence"/>
</dbReference>
<accession>A0AAW4PGB1</accession>
<evidence type="ECO:0000256" key="8">
    <source>
        <dbReference type="ARBA" id="ARBA00023004"/>
    </source>
</evidence>
<dbReference type="PANTHER" id="PTHR30387">
    <property type="entry name" value="MANNONATE DEHYDRATASE"/>
    <property type="match status" value="1"/>
</dbReference>
<comment type="function">
    <text evidence="4">Catalyzes the dehydration of D-mannonate.</text>
</comment>
<dbReference type="AlphaFoldDB" id="A0AAW4PGB1"/>
<dbReference type="SUPFAM" id="SSF51658">
    <property type="entry name" value="Xylose isomerase-like"/>
    <property type="match status" value="1"/>
</dbReference>
<dbReference type="GO" id="GO:0030145">
    <property type="term" value="F:manganese ion binding"/>
    <property type="evidence" value="ECO:0007669"/>
    <property type="project" value="TreeGrafter"/>
</dbReference>
<dbReference type="InterPro" id="IPR036237">
    <property type="entry name" value="Xyl_isomerase-like_sf"/>
</dbReference>
<evidence type="ECO:0000256" key="9">
    <source>
        <dbReference type="ARBA" id="ARBA00023211"/>
    </source>
</evidence>
<reference evidence="11 12" key="1">
    <citation type="submission" date="2021-06" db="EMBL/GenBank/DDBJ databases">
        <title>Halomicroarcula sp. a new haloarchaeum isolated from saline soil.</title>
        <authorList>
            <person name="Duran-Viseras A."/>
            <person name="Sanchez-Porro C."/>
            <person name="Ventosa A."/>
        </authorList>
    </citation>
    <scope>NUCLEOTIDE SEQUENCE [LARGE SCALE GENOMIC DNA]</scope>
    <source>
        <strain evidence="11 12">F27</strain>
    </source>
</reference>
<comment type="caution">
    <text evidence="11">The sequence shown here is derived from an EMBL/GenBank/DDBJ whole genome shotgun (WGS) entry which is preliminary data.</text>
</comment>
<dbReference type="Gene3D" id="3.20.20.150">
    <property type="entry name" value="Divalent-metal-dependent TIM barrel enzymes"/>
    <property type="match status" value="1"/>
</dbReference>
<protein>
    <recommendedName>
        <fullName evidence="7">mannonate dehydratase</fullName>
        <ecNumber evidence="7">4.2.1.8</ecNumber>
    </recommendedName>
</protein>
<evidence type="ECO:0000256" key="1">
    <source>
        <dbReference type="ARBA" id="ARBA00001794"/>
    </source>
</evidence>
<evidence type="ECO:0000256" key="10">
    <source>
        <dbReference type="ARBA" id="ARBA00023239"/>
    </source>
</evidence>
<keyword evidence="10 11" id="KW-0456">Lyase</keyword>
<evidence type="ECO:0000256" key="4">
    <source>
        <dbReference type="ARBA" id="ARBA00002713"/>
    </source>
</evidence>
<dbReference type="Pfam" id="PF03786">
    <property type="entry name" value="UxuA"/>
    <property type="match status" value="2"/>
</dbReference>
<dbReference type="InterPro" id="IPR004628">
    <property type="entry name" value="Man_deHydtase"/>
</dbReference>
<evidence type="ECO:0000313" key="11">
    <source>
        <dbReference type="EMBL" id="MBX0296959.1"/>
    </source>
</evidence>
<evidence type="ECO:0000256" key="7">
    <source>
        <dbReference type="ARBA" id="ARBA00012927"/>
    </source>
</evidence>